<dbReference type="SMART" id="SM00387">
    <property type="entry name" value="HATPase_c"/>
    <property type="match status" value="1"/>
</dbReference>
<comment type="subcellular location">
    <subcellularLocation>
        <location evidence="2">Membrane</location>
    </subcellularLocation>
</comment>
<evidence type="ECO:0000256" key="1">
    <source>
        <dbReference type="ARBA" id="ARBA00000085"/>
    </source>
</evidence>
<feature type="region of interest" description="Disordered" evidence="12">
    <location>
        <begin position="767"/>
        <end position="929"/>
    </location>
</feature>
<keyword evidence="9" id="KW-0067">ATP-binding</keyword>
<dbReference type="GO" id="GO:0000160">
    <property type="term" value="P:phosphorelay signal transduction system"/>
    <property type="evidence" value="ECO:0007669"/>
    <property type="project" value="UniProtKB-KW"/>
</dbReference>
<dbReference type="Pfam" id="PF00672">
    <property type="entry name" value="HAMP"/>
    <property type="match status" value="1"/>
</dbReference>
<evidence type="ECO:0000313" key="15">
    <source>
        <dbReference type="EMBL" id="TVT22430.1"/>
    </source>
</evidence>
<dbReference type="PANTHER" id="PTHR44936:SF9">
    <property type="entry name" value="SENSOR PROTEIN CREC"/>
    <property type="match status" value="1"/>
</dbReference>
<dbReference type="EMBL" id="VJZA01000018">
    <property type="protein sequence ID" value="TVT22430.1"/>
    <property type="molecule type" value="Genomic_DNA"/>
</dbReference>
<evidence type="ECO:0000256" key="9">
    <source>
        <dbReference type="ARBA" id="ARBA00022840"/>
    </source>
</evidence>
<dbReference type="Pfam" id="PF08376">
    <property type="entry name" value="NIT"/>
    <property type="match status" value="1"/>
</dbReference>
<feature type="region of interest" description="Disordered" evidence="12">
    <location>
        <begin position="716"/>
        <end position="749"/>
    </location>
</feature>
<evidence type="ECO:0000256" key="5">
    <source>
        <dbReference type="ARBA" id="ARBA00022679"/>
    </source>
</evidence>
<evidence type="ECO:0000256" key="11">
    <source>
        <dbReference type="ARBA" id="ARBA00023012"/>
    </source>
</evidence>
<evidence type="ECO:0000256" key="8">
    <source>
        <dbReference type="ARBA" id="ARBA00022777"/>
    </source>
</evidence>
<dbReference type="InterPro" id="IPR003660">
    <property type="entry name" value="HAMP_dom"/>
</dbReference>
<feature type="compositionally biased region" description="Basic and acidic residues" evidence="12">
    <location>
        <begin position="914"/>
        <end position="929"/>
    </location>
</feature>
<dbReference type="Gene3D" id="6.10.340.10">
    <property type="match status" value="1"/>
</dbReference>
<evidence type="ECO:0000259" key="14">
    <source>
        <dbReference type="SMART" id="SM00387"/>
    </source>
</evidence>
<comment type="catalytic activity">
    <reaction evidence="1">
        <text>ATP + protein L-histidine = ADP + protein N-phospho-L-histidine.</text>
        <dbReference type="EC" id="2.7.13.3"/>
    </reaction>
</comment>
<dbReference type="EC" id="2.7.13.3" evidence="3"/>
<reference evidence="15 16" key="1">
    <citation type="submission" date="2019-07" db="EMBL/GenBank/DDBJ databases">
        <title>New species of Amycolatopsis and Streptomyces.</title>
        <authorList>
            <person name="Duangmal K."/>
            <person name="Teo W.F.A."/>
            <person name="Lipun K."/>
        </authorList>
    </citation>
    <scope>NUCLEOTIDE SEQUENCE [LARGE SCALE GENOMIC DNA]</scope>
    <source>
        <strain evidence="15 16">JCM 30562</strain>
    </source>
</reference>
<evidence type="ECO:0000256" key="3">
    <source>
        <dbReference type="ARBA" id="ARBA00012438"/>
    </source>
</evidence>
<feature type="transmembrane region" description="Helical" evidence="13">
    <location>
        <begin position="346"/>
        <end position="371"/>
    </location>
</feature>
<organism evidence="15 16">
    <name type="scientific">Amycolatopsis acidiphila</name>
    <dbReference type="NCBI Taxonomy" id="715473"/>
    <lineage>
        <taxon>Bacteria</taxon>
        <taxon>Bacillati</taxon>
        <taxon>Actinomycetota</taxon>
        <taxon>Actinomycetes</taxon>
        <taxon>Pseudonocardiales</taxon>
        <taxon>Pseudonocardiaceae</taxon>
        <taxon>Amycolatopsis</taxon>
    </lineage>
</organism>
<dbReference type="Pfam" id="PF02518">
    <property type="entry name" value="HATPase_c"/>
    <property type="match status" value="1"/>
</dbReference>
<dbReference type="SUPFAM" id="SSF55874">
    <property type="entry name" value="ATPase domain of HSP90 chaperone/DNA topoisomerase II/histidine kinase"/>
    <property type="match status" value="1"/>
</dbReference>
<dbReference type="Proteomes" id="UP000318578">
    <property type="component" value="Unassembled WGS sequence"/>
</dbReference>
<accession>A0A558ADT3</accession>
<keyword evidence="16" id="KW-1185">Reference proteome</keyword>
<keyword evidence="10 13" id="KW-1133">Transmembrane helix</keyword>
<name>A0A558ADT3_9PSEU</name>
<comment type="caution">
    <text evidence="15">The sequence shown here is derived from an EMBL/GenBank/DDBJ whole genome shotgun (WGS) entry which is preliminary data.</text>
</comment>
<dbReference type="Gene3D" id="3.30.565.10">
    <property type="entry name" value="Histidine kinase-like ATPase, C-terminal domain"/>
    <property type="match status" value="1"/>
</dbReference>
<keyword evidence="7" id="KW-0547">Nucleotide-binding</keyword>
<dbReference type="InterPro" id="IPR003594">
    <property type="entry name" value="HATPase_dom"/>
</dbReference>
<evidence type="ECO:0000256" key="7">
    <source>
        <dbReference type="ARBA" id="ARBA00022741"/>
    </source>
</evidence>
<dbReference type="CDD" id="cd06225">
    <property type="entry name" value="HAMP"/>
    <property type="match status" value="1"/>
</dbReference>
<evidence type="ECO:0000256" key="4">
    <source>
        <dbReference type="ARBA" id="ARBA00022553"/>
    </source>
</evidence>
<evidence type="ECO:0000256" key="12">
    <source>
        <dbReference type="SAM" id="MobiDB-lite"/>
    </source>
</evidence>
<dbReference type="OrthoDB" id="3502710at2"/>
<gene>
    <name evidence="15" type="ORF">FNH06_13665</name>
</gene>
<dbReference type="InterPro" id="IPR013587">
    <property type="entry name" value="Nitrate/nitrite_sensing"/>
</dbReference>
<feature type="domain" description="Histidine kinase/HSP90-like ATPase" evidence="14">
    <location>
        <begin position="551"/>
        <end position="662"/>
    </location>
</feature>
<dbReference type="GO" id="GO:0004673">
    <property type="term" value="F:protein histidine kinase activity"/>
    <property type="evidence" value="ECO:0007669"/>
    <property type="project" value="UniProtKB-EC"/>
</dbReference>
<evidence type="ECO:0000256" key="6">
    <source>
        <dbReference type="ARBA" id="ARBA00022692"/>
    </source>
</evidence>
<keyword evidence="4" id="KW-0597">Phosphoprotein</keyword>
<dbReference type="GO" id="GO:0005524">
    <property type="term" value="F:ATP binding"/>
    <property type="evidence" value="ECO:0007669"/>
    <property type="project" value="UniProtKB-KW"/>
</dbReference>
<keyword evidence="5" id="KW-0808">Transferase</keyword>
<evidence type="ECO:0000256" key="13">
    <source>
        <dbReference type="SAM" id="Phobius"/>
    </source>
</evidence>
<dbReference type="GO" id="GO:0016020">
    <property type="term" value="C:membrane"/>
    <property type="evidence" value="ECO:0007669"/>
    <property type="project" value="UniProtKB-SubCell"/>
</dbReference>
<protein>
    <recommendedName>
        <fullName evidence="3">histidine kinase</fullName>
        <ecNumber evidence="3">2.7.13.3</ecNumber>
    </recommendedName>
</protein>
<sequence length="929" mass="98260">MSVVIQHEGVSEYPAGRAAAGPAPRAGGRRWRRLRDWPVRRRLVALIVVPTVVVVALGTVGVVQAAQSAIGDRHAHTLAQLSSSLTELVDRIENEQTEAAVFVASGRSPAEGRALRSSYFPVDAAVAQPVRILLGQIGESYPAATKARAHAAAFRLGELANLRSAVENSQLPVNVVVSKYSDVITDLLALDDEIAGEAADPTVVASVRALGAVSRDKAQLGVQRSLVAAALTAHRFDLGGFAALTDAISAGNSAYNEFQGAATGAQAQQYAFVVTGQDVDQTQEVLNQVTSSGGSWVSSAPAGAPGVWSAAMSGTLGKIRTVERGLIGEITTRAADLAGSAVRRAVLAGAITLVVLIVALAATMMVARSLVLPLRALRKGALTVAGRRLPQLVTRLRTEAPEDVEIRVTPIEVDSADEIGQVARAFDEVHRVASRLAGEQAALRGQVNALFVNLSRRSQTLVERQLDVIDSLEQGEQDSQRLQKLFVLDHLATRMRRNGENLLVLGGQEPSRRFTEAMPLFDVLRAAASEVERYELIDVAQDLPHIHVAESMVTDLVHLVAELLDNATVFSPPDERVRVRARPAGRGGVQVEIVDRGLGMTAEDLAAANADLADPPVLQAGVSRRMGLFVVGRLARRHGIDVHLAPGRPHGLVVLVGLPPLAVVDRRKPTAPEKLPSPSAPEAPVPGWPGHRWIAAMNAAGPSATSWFGEDPLPAISRSPGEPAHAGNGFSAAAPRALTSGGQSSVGLPLRVPGANYVPGSLRTDAQQDMAVPQAREEPAEPTRQQASWEQGPDALRARFAAYQSGARRGHAAAGRGPAPEQEADRRPVLIRPSPRPLTSGGQSSVGLPLRVPGANYVPGSLHADTRQEAAVAQTRDEQAEPAGQASWEQGPDALRARFAAYQSGARRGHSAARRVDANARPDRDPTWP</sequence>
<keyword evidence="11" id="KW-0902">Two-component regulatory system</keyword>
<proteinExistence type="predicted"/>
<evidence type="ECO:0000256" key="10">
    <source>
        <dbReference type="ARBA" id="ARBA00022989"/>
    </source>
</evidence>
<evidence type="ECO:0000313" key="16">
    <source>
        <dbReference type="Proteomes" id="UP000318578"/>
    </source>
</evidence>
<dbReference type="PANTHER" id="PTHR44936">
    <property type="entry name" value="SENSOR PROTEIN CREC"/>
    <property type="match status" value="1"/>
</dbReference>
<dbReference type="InterPro" id="IPR036890">
    <property type="entry name" value="HATPase_C_sf"/>
</dbReference>
<feature type="transmembrane region" description="Helical" evidence="13">
    <location>
        <begin position="43"/>
        <end position="63"/>
    </location>
</feature>
<keyword evidence="8" id="KW-0418">Kinase</keyword>
<dbReference type="RefSeq" id="WP_144638204.1">
    <property type="nucleotide sequence ID" value="NZ_BNAX01000020.1"/>
</dbReference>
<evidence type="ECO:0000256" key="2">
    <source>
        <dbReference type="ARBA" id="ARBA00004370"/>
    </source>
</evidence>
<keyword evidence="6 13" id="KW-0812">Transmembrane</keyword>
<dbReference type="InterPro" id="IPR050980">
    <property type="entry name" value="2C_sensor_his_kinase"/>
</dbReference>
<dbReference type="AlphaFoldDB" id="A0A558ADT3"/>
<keyword evidence="13" id="KW-0472">Membrane</keyword>